<evidence type="ECO:0000313" key="1">
    <source>
        <dbReference type="EMBL" id="CAJ0575821.1"/>
    </source>
</evidence>
<feature type="non-terminal residue" evidence="1">
    <location>
        <position position="1"/>
    </location>
</feature>
<protein>
    <submittedName>
        <fullName evidence="1">Uncharacterized protein</fullName>
    </submittedName>
</protein>
<keyword evidence="2" id="KW-1185">Reference proteome</keyword>
<dbReference type="EMBL" id="CATQJA010002641">
    <property type="protein sequence ID" value="CAJ0575821.1"/>
    <property type="molecule type" value="Genomic_DNA"/>
</dbReference>
<dbReference type="AlphaFoldDB" id="A0AA36G2H6"/>
<proteinExistence type="predicted"/>
<accession>A0AA36G2H6</accession>
<dbReference type="Proteomes" id="UP001177023">
    <property type="component" value="Unassembled WGS sequence"/>
</dbReference>
<comment type="caution">
    <text evidence="1">The sequence shown here is derived from an EMBL/GenBank/DDBJ whole genome shotgun (WGS) entry which is preliminary data.</text>
</comment>
<name>A0AA36G2H6_9BILA</name>
<sequence length="188" mass="21153">MDSGPMPGRLFDVKQNLVASTTRTTYVGDFLELALVPELTRAQKRQLAMIAMELQEEHRWDTSKKPRFRTDFTQKFDINVTEVDAIAPLYVSEINFRQAATSSKEISGWISENMGTLYGDGFQLEIPSHSIYDVLGAKIEDAAKQPGTSSIELSVCKNRMLGGQMVGKHPYLEIFIFRSTPSPEQVFL</sequence>
<evidence type="ECO:0000313" key="2">
    <source>
        <dbReference type="Proteomes" id="UP001177023"/>
    </source>
</evidence>
<reference evidence="1" key="1">
    <citation type="submission" date="2023-06" db="EMBL/GenBank/DDBJ databases">
        <authorList>
            <person name="Delattre M."/>
        </authorList>
    </citation>
    <scope>NUCLEOTIDE SEQUENCE</scope>
    <source>
        <strain evidence="1">AF72</strain>
    </source>
</reference>
<gene>
    <name evidence="1" type="ORF">MSPICULIGERA_LOCUS14125</name>
</gene>
<organism evidence="1 2">
    <name type="scientific">Mesorhabditis spiculigera</name>
    <dbReference type="NCBI Taxonomy" id="96644"/>
    <lineage>
        <taxon>Eukaryota</taxon>
        <taxon>Metazoa</taxon>
        <taxon>Ecdysozoa</taxon>
        <taxon>Nematoda</taxon>
        <taxon>Chromadorea</taxon>
        <taxon>Rhabditida</taxon>
        <taxon>Rhabditina</taxon>
        <taxon>Rhabditomorpha</taxon>
        <taxon>Rhabditoidea</taxon>
        <taxon>Rhabditidae</taxon>
        <taxon>Mesorhabditinae</taxon>
        <taxon>Mesorhabditis</taxon>
    </lineage>
</organism>